<evidence type="ECO:0000313" key="8">
    <source>
        <dbReference type="Proteomes" id="UP001294412"/>
    </source>
</evidence>
<feature type="domain" description="AAA+ ATPase" evidence="6">
    <location>
        <begin position="153"/>
        <end position="461"/>
    </location>
</feature>
<keyword evidence="5" id="KW-0472">Membrane</keyword>
<comment type="subcellular location">
    <subcellularLocation>
        <location evidence="1">Cell membrane</location>
        <topology evidence="1">Multi-pass membrane protein</topology>
    </subcellularLocation>
</comment>
<name>A0ABU5I6U2_9HYPH</name>
<dbReference type="Pfam" id="PF10412">
    <property type="entry name" value="TrwB_AAD_bind"/>
    <property type="match status" value="1"/>
</dbReference>
<protein>
    <submittedName>
        <fullName evidence="7">Type IV secretion system DNA-binding domain-containing protein</fullName>
    </submittedName>
</protein>
<accession>A0ABU5I6U2</accession>
<keyword evidence="8" id="KW-1185">Reference proteome</keyword>
<dbReference type="Gene3D" id="3.40.50.300">
    <property type="entry name" value="P-loop containing nucleotide triphosphate hydrolases"/>
    <property type="match status" value="2"/>
</dbReference>
<gene>
    <name evidence="7" type="ORF">U0C82_18320</name>
</gene>
<evidence type="ECO:0000256" key="4">
    <source>
        <dbReference type="ARBA" id="ARBA00022989"/>
    </source>
</evidence>
<keyword evidence="2" id="KW-1003">Cell membrane</keyword>
<dbReference type="EMBL" id="JAXLPB010000010">
    <property type="protein sequence ID" value="MDY8111082.1"/>
    <property type="molecule type" value="Genomic_DNA"/>
</dbReference>
<evidence type="ECO:0000313" key="7">
    <source>
        <dbReference type="EMBL" id="MDY8111082.1"/>
    </source>
</evidence>
<dbReference type="InterPro" id="IPR019476">
    <property type="entry name" value="T4SS_TraD_DNA-bd"/>
</dbReference>
<dbReference type="SMART" id="SM00382">
    <property type="entry name" value="AAA"/>
    <property type="match status" value="1"/>
</dbReference>
<evidence type="ECO:0000256" key="1">
    <source>
        <dbReference type="ARBA" id="ARBA00004651"/>
    </source>
</evidence>
<keyword evidence="4" id="KW-1133">Transmembrane helix</keyword>
<dbReference type="InterPro" id="IPR027417">
    <property type="entry name" value="P-loop_NTPase"/>
</dbReference>
<evidence type="ECO:0000259" key="6">
    <source>
        <dbReference type="SMART" id="SM00382"/>
    </source>
</evidence>
<dbReference type="CDD" id="cd01127">
    <property type="entry name" value="TrwB_TraG_TraD_VirD4"/>
    <property type="match status" value="1"/>
</dbReference>
<keyword evidence="3" id="KW-0812">Transmembrane</keyword>
<dbReference type="PANTHER" id="PTHR37937:SF1">
    <property type="entry name" value="CONJUGATIVE TRANSFER: DNA TRANSPORT"/>
    <property type="match status" value="1"/>
</dbReference>
<dbReference type="PANTHER" id="PTHR37937">
    <property type="entry name" value="CONJUGATIVE TRANSFER: DNA TRANSPORT"/>
    <property type="match status" value="1"/>
</dbReference>
<dbReference type="GO" id="GO:0003677">
    <property type="term" value="F:DNA binding"/>
    <property type="evidence" value="ECO:0007669"/>
    <property type="project" value="UniProtKB-KW"/>
</dbReference>
<dbReference type="InterPro" id="IPR003593">
    <property type="entry name" value="AAA+_ATPase"/>
</dbReference>
<dbReference type="Proteomes" id="UP001294412">
    <property type="component" value="Unassembled WGS sequence"/>
</dbReference>
<evidence type="ECO:0000256" key="5">
    <source>
        <dbReference type="ARBA" id="ARBA00023136"/>
    </source>
</evidence>
<organism evidence="7 8">
    <name type="scientific">Fulvimarina uroteuthidis</name>
    <dbReference type="NCBI Taxonomy" id="3098149"/>
    <lineage>
        <taxon>Bacteria</taxon>
        <taxon>Pseudomonadati</taxon>
        <taxon>Pseudomonadota</taxon>
        <taxon>Alphaproteobacteria</taxon>
        <taxon>Hyphomicrobiales</taxon>
        <taxon>Aurantimonadaceae</taxon>
        <taxon>Fulvimarina</taxon>
    </lineage>
</organism>
<dbReference type="InterPro" id="IPR051539">
    <property type="entry name" value="T4SS-coupling_protein"/>
</dbReference>
<dbReference type="SUPFAM" id="SSF52540">
    <property type="entry name" value="P-loop containing nucleoside triphosphate hydrolases"/>
    <property type="match status" value="1"/>
</dbReference>
<reference evidence="7 8" key="1">
    <citation type="submission" date="2023-12" db="EMBL/GenBank/DDBJ databases">
        <title>Description of Novel Strain Fulvimarina sp. 2208YS6-2-32 isolated from Uroteuthis (Photololigo) edulis.</title>
        <authorList>
            <person name="Park J.-S."/>
        </authorList>
    </citation>
    <scope>NUCLEOTIDE SEQUENCE [LARGE SCALE GENOMIC DNA]</scope>
    <source>
        <strain evidence="7 8">2208YS6-2-32</strain>
    </source>
</reference>
<comment type="caution">
    <text evidence="7">The sequence shown here is derived from an EMBL/GenBank/DDBJ whole genome shotgun (WGS) entry which is preliminary data.</text>
</comment>
<dbReference type="RefSeq" id="WP_322189207.1">
    <property type="nucleotide sequence ID" value="NZ_JAXLPB010000010.1"/>
</dbReference>
<evidence type="ECO:0000256" key="2">
    <source>
        <dbReference type="ARBA" id="ARBA00022475"/>
    </source>
</evidence>
<sequence length="569" mass="62120">MVFSDLAVGVNPRKHPGNSVLNGLHTGASSIGLTYASVLAIEAARDFLGQMYPTLLRLPPHATDLFPLPATSAAEICAVIAAGLVAGGWTSFLTWQRTPRTEPFQQTDSADPKIHRDEVAEHRLKELFRHEQGSGAEKGMAIAPHVSIPRVLERRNIMVVGASGSGKSNIVRALAEQVIERGDFVVLHCTKGDVTSAFSLRDVVLISPTHRRGWAWDIGTDIDGPAAAAEFSASVIPSSNPTFFSDTGRLVMTDLILMIVQKHKTDWGARELLAAILQSPDEIRQQIAQLDLSASPLLAEGDADGVSRTVESILATITSGALKTLRPMAYAWSRQPAYRRFSVQRALSSAWTGPRVLIVQSNSAFDELSTSVCGGVLRRVCQCVASPVGGNDRKPVTMMLDEFYSLGRIEGIERSLSVAREHGIATVIALQSIWQLRQIYGDAAELLSDMFQIRIYGRQVPGDAVERVARDLGSRKISSTKKNRLAEASDTRKLVSHETDRPILSTTELCRDLGNFNPGTPHEVIRAVLYFAGTSFLLDWPPTRWGRRNEGYEPAAWTTKVPMAPKQEG</sequence>
<proteinExistence type="predicted"/>
<keyword evidence="7" id="KW-0238">DNA-binding</keyword>
<evidence type="ECO:0000256" key="3">
    <source>
        <dbReference type="ARBA" id="ARBA00022692"/>
    </source>
</evidence>